<comment type="caution">
    <text evidence="1">The sequence shown here is derived from an EMBL/GenBank/DDBJ whole genome shotgun (WGS) entry which is preliminary data.</text>
</comment>
<keyword evidence="2" id="KW-1185">Reference proteome</keyword>
<protein>
    <submittedName>
        <fullName evidence="1">Uncharacterized protein</fullName>
    </submittedName>
</protein>
<reference evidence="1 2" key="1">
    <citation type="journal article" date="2021" name="Int. J. Syst. Evol. Microbiol.">
        <title>Amazonocrinis nigriterrae gen. nov., sp. nov., Atlanticothrix silvestris gen. nov., sp. nov. and Dendronalium phyllosphericum gen. nov., sp. nov., nostocacean cyanobacteria from Brazilian environments.</title>
        <authorList>
            <person name="Alvarenga D.O."/>
            <person name="Andreote A.P.D."/>
            <person name="Branco L.H.Z."/>
            <person name="Delbaje E."/>
            <person name="Cruz R.B."/>
            <person name="Varani A.M."/>
            <person name="Fiore M.F."/>
        </authorList>
    </citation>
    <scope>NUCLEOTIDE SEQUENCE [LARGE SCALE GENOMIC DNA]</scope>
    <source>
        <strain evidence="1 2">CENA67</strain>
    </source>
</reference>
<evidence type="ECO:0000313" key="2">
    <source>
        <dbReference type="Proteomes" id="UP000632766"/>
    </source>
</evidence>
<dbReference type="RefSeq" id="WP_198128431.1">
    <property type="nucleotide sequence ID" value="NZ_JAECZC010000102.1"/>
</dbReference>
<name>A0A8J7LCE4_9NOST</name>
<sequence>MNEYRYLRLCVMWQYQAQVEAIVDKLHDRHKLALIEGDKELAYVLEIERDITHQKLYADRLRLEEIIRWLEFDADLRKIGETYPSAMEGLIA</sequence>
<gene>
    <name evidence="1" type="ORF">I8748_31860</name>
</gene>
<proteinExistence type="predicted"/>
<dbReference type="AlphaFoldDB" id="A0A8J7LCE4"/>
<dbReference type="Proteomes" id="UP000632766">
    <property type="component" value="Unassembled WGS sequence"/>
</dbReference>
<evidence type="ECO:0000313" key="1">
    <source>
        <dbReference type="EMBL" id="MBH8566695.1"/>
    </source>
</evidence>
<accession>A0A8J7LCE4</accession>
<dbReference type="EMBL" id="JAECZC010000102">
    <property type="protein sequence ID" value="MBH8566695.1"/>
    <property type="molecule type" value="Genomic_DNA"/>
</dbReference>
<organism evidence="1 2">
    <name type="scientific">Amazonocrinis nigriterrae CENA67</name>
    <dbReference type="NCBI Taxonomy" id="2794033"/>
    <lineage>
        <taxon>Bacteria</taxon>
        <taxon>Bacillati</taxon>
        <taxon>Cyanobacteriota</taxon>
        <taxon>Cyanophyceae</taxon>
        <taxon>Nostocales</taxon>
        <taxon>Nostocaceae</taxon>
        <taxon>Amazonocrinis</taxon>
        <taxon>Amazonocrinis nigriterrae</taxon>
    </lineage>
</organism>